<evidence type="ECO:0008006" key="4">
    <source>
        <dbReference type="Google" id="ProtNLM"/>
    </source>
</evidence>
<reference evidence="3" key="1">
    <citation type="journal article" date="2015" name="PLoS Genet.">
        <title>The dynamic genome and transcriptome of the human fungal pathogen Blastomyces and close relative Emmonsia.</title>
        <authorList>
            <person name="Munoz J.F."/>
            <person name="Gauthier G.M."/>
            <person name="Desjardins C.A."/>
            <person name="Gallo J.E."/>
            <person name="Holder J."/>
            <person name="Sullivan T.D."/>
            <person name="Marty A.J."/>
            <person name="Carmen J.C."/>
            <person name="Chen Z."/>
            <person name="Ding L."/>
            <person name="Gujja S."/>
            <person name="Magrini V."/>
            <person name="Misas E."/>
            <person name="Mitreva M."/>
            <person name="Priest M."/>
            <person name="Saif S."/>
            <person name="Whiston E.A."/>
            <person name="Young S."/>
            <person name="Zeng Q."/>
            <person name="Goldman W.E."/>
            <person name="Mardis E.R."/>
            <person name="Taylor J.W."/>
            <person name="McEwen J.G."/>
            <person name="Clay O.K."/>
            <person name="Klein B.S."/>
            <person name="Cuomo C.A."/>
        </authorList>
    </citation>
    <scope>NUCLEOTIDE SEQUENCE [LARGE SCALE GENOMIC DNA]</scope>
    <source>
        <strain evidence="3">UAMH 139</strain>
    </source>
</reference>
<comment type="caution">
    <text evidence="2">The sequence shown here is derived from an EMBL/GenBank/DDBJ whole genome shotgun (WGS) entry which is preliminary data.</text>
</comment>
<evidence type="ECO:0000313" key="2">
    <source>
        <dbReference type="EMBL" id="KLJ09110.1"/>
    </source>
</evidence>
<protein>
    <recommendedName>
        <fullName evidence="4">TRAPP complex protein TRS85</fullName>
    </recommendedName>
</protein>
<organism evidence="2 3">
    <name type="scientific">Blastomyces silverae</name>
    <dbReference type="NCBI Taxonomy" id="2060906"/>
    <lineage>
        <taxon>Eukaryota</taxon>
        <taxon>Fungi</taxon>
        <taxon>Dikarya</taxon>
        <taxon>Ascomycota</taxon>
        <taxon>Pezizomycotina</taxon>
        <taxon>Eurotiomycetes</taxon>
        <taxon>Eurotiomycetidae</taxon>
        <taxon>Onygenales</taxon>
        <taxon>Ajellomycetaceae</taxon>
        <taxon>Blastomyces</taxon>
    </lineage>
</organism>
<dbReference type="OrthoDB" id="203724at2759"/>
<name>A0A0H1BCN0_9EURO</name>
<dbReference type="AlphaFoldDB" id="A0A0H1BCN0"/>
<feature type="region of interest" description="Disordered" evidence="1">
    <location>
        <begin position="1"/>
        <end position="22"/>
    </location>
</feature>
<feature type="compositionally biased region" description="Low complexity" evidence="1">
    <location>
        <begin position="58"/>
        <end position="76"/>
    </location>
</feature>
<sequence length="744" mass="82527">MTSPDDVAPVKPPPSFSPGAVLNVSKARYPEKIQTTQPLISSLSESVLTDSPLERRSSLSSGRSSRTASPNGRLSYSASASHLSRSSTLSPLGFQIDTTDDIRSLIIRAFSPVIGVYASPDTDALVQRKGFKNGFHELIRPFGETIAGKIVIRDSGGSSRTWEDFGVRFIDLDTKKQDSETGKTEPVPSLVQIEQVLDRHIHSIDDPLASWTRGGDGGHGRLPLASPVYKLFLRRLLSPAYTSPHETFMHPVACVIAISSHTPTPLESLRQLYAHTIQGDKRPPQWVYPEYLRYYVLVHDEDKDDITKSTALFDQMKRHFGLHCHLLRLRSNQCVITDDDSTQFPSCEWLTPSEDLSELGEQETLIDVETEGSYLFESDVTAIKAFIREMVAQSVVPHMENRVALWNEQVASRRRGLSGRFMSMSRRWAGFGANTKSSGVASGSGSGTNYDSPQGFYKPDTPEAILRKLADFAFMLRDWKLASSTYELVKGDYGHDKAWRYQAGAHEMCAVSTLLNPMTSTAKTKLESIDHLLDTASYSYLTRCSDAQNALRTLVLGVELLKSRGGPASDAAAKWAIRILNMGLVGDNGRILVSERVSACYASKTGSRGAKWGMRRRKAAMWALLSADSWLKQGKPNLAYICLEESDRLYGDVLDEGKGPLPEMQQFIDNLRNAIQMEYFGSRGFGNDATISSPIEFDAEETREKLDDRVHRKSLIGVNPLEATPVTVTRLKSDDEGHPNDDFE</sequence>
<dbReference type="InterPro" id="IPR024420">
    <property type="entry name" value="TRAPP_III_complex_Trs85"/>
</dbReference>
<accession>A0A0H1BCN0</accession>
<feature type="region of interest" description="Disordered" evidence="1">
    <location>
        <begin position="434"/>
        <end position="454"/>
    </location>
</feature>
<dbReference type="EMBL" id="LDEV01002429">
    <property type="protein sequence ID" value="KLJ09110.1"/>
    <property type="molecule type" value="Genomic_DNA"/>
</dbReference>
<feature type="region of interest" description="Disordered" evidence="1">
    <location>
        <begin position="51"/>
        <end position="76"/>
    </location>
</feature>
<evidence type="ECO:0000313" key="3">
    <source>
        <dbReference type="Proteomes" id="UP000053573"/>
    </source>
</evidence>
<proteinExistence type="predicted"/>
<evidence type="ECO:0000256" key="1">
    <source>
        <dbReference type="SAM" id="MobiDB-lite"/>
    </source>
</evidence>
<dbReference type="STRING" id="2060906.A0A0H1BCN0"/>
<dbReference type="Proteomes" id="UP000053573">
    <property type="component" value="Unassembled WGS sequence"/>
</dbReference>
<dbReference type="PANTHER" id="PTHR12975">
    <property type="entry name" value="TRANSPORT PROTEIN TRAPP"/>
    <property type="match status" value="1"/>
</dbReference>
<keyword evidence="3" id="KW-1185">Reference proteome</keyword>
<dbReference type="PANTHER" id="PTHR12975:SF6">
    <property type="entry name" value="TRAFFICKING PROTEIN PARTICLE COMPLEX SUBUNIT 8"/>
    <property type="match status" value="1"/>
</dbReference>
<gene>
    <name evidence="2" type="ORF">EMPG_15472</name>
</gene>
<dbReference type="GO" id="GO:1990072">
    <property type="term" value="C:TRAPPIII protein complex"/>
    <property type="evidence" value="ECO:0007669"/>
    <property type="project" value="TreeGrafter"/>
</dbReference>
<dbReference type="Pfam" id="PF12739">
    <property type="entry name" value="TRAPPC-Trs85"/>
    <property type="match status" value="1"/>
</dbReference>